<feature type="transmembrane region" description="Helical" evidence="9">
    <location>
        <begin position="177"/>
        <end position="197"/>
    </location>
</feature>
<sequence>MKCYLQRENINTNCSDLHSWSYPTNIDIPLLIKGCIALIIINAALSISVICSNAAVIFTILRTPSLKKPSNYLILVLALADLGVGALVAPCFCVTIACTLARNYQCLISSKDVYTITGSIFITASIWTLAALTADRLIAITLHLRYREIVTVVRTGVICTIIWIFAILSSLSWLSSIIPFLISTNLTGLIILITILFMAKIELVIRRHSRQIRLKESIVLCYFPFFVFYWLLQSSISPPIILFKIFETLMFANSLLNPIIYFWRINELRIAGRQLMRRFFQLVAEAPH</sequence>
<evidence type="ECO:0000313" key="11">
    <source>
        <dbReference type="EnsemblMetazoa" id="XP_028516373.1"/>
    </source>
</evidence>
<keyword evidence="4 9" id="KW-1133">Transmembrane helix</keyword>
<dbReference type="SUPFAM" id="SSF81321">
    <property type="entry name" value="Family A G protein-coupled receptor-like"/>
    <property type="match status" value="1"/>
</dbReference>
<proteinExistence type="predicted"/>
<evidence type="ECO:0000256" key="4">
    <source>
        <dbReference type="ARBA" id="ARBA00022989"/>
    </source>
</evidence>
<dbReference type="Gene3D" id="1.20.1070.10">
    <property type="entry name" value="Rhodopsin 7-helix transmembrane proteins"/>
    <property type="match status" value="1"/>
</dbReference>
<dbReference type="KEGG" id="epa:110244260"/>
<evidence type="ECO:0000256" key="7">
    <source>
        <dbReference type="ARBA" id="ARBA00023170"/>
    </source>
</evidence>
<feature type="transmembrane region" description="Helical" evidence="9">
    <location>
        <begin position="30"/>
        <end position="61"/>
    </location>
</feature>
<evidence type="ECO:0000256" key="1">
    <source>
        <dbReference type="ARBA" id="ARBA00004651"/>
    </source>
</evidence>
<evidence type="ECO:0000256" key="6">
    <source>
        <dbReference type="ARBA" id="ARBA00023136"/>
    </source>
</evidence>
<keyword evidence="5" id="KW-0297">G-protein coupled receptor</keyword>
<dbReference type="RefSeq" id="XP_028516373.1">
    <property type="nucleotide sequence ID" value="XM_028660572.1"/>
</dbReference>
<reference evidence="11" key="1">
    <citation type="submission" date="2022-11" db="UniProtKB">
        <authorList>
            <consortium name="EnsemblMetazoa"/>
        </authorList>
    </citation>
    <scope>IDENTIFICATION</scope>
</reference>
<dbReference type="AlphaFoldDB" id="A0A913YMV9"/>
<dbReference type="GeneID" id="110244260"/>
<organism evidence="11 12">
    <name type="scientific">Exaiptasia diaphana</name>
    <name type="common">Tropical sea anemone</name>
    <name type="synonym">Aiptasia pulchella</name>
    <dbReference type="NCBI Taxonomy" id="2652724"/>
    <lineage>
        <taxon>Eukaryota</taxon>
        <taxon>Metazoa</taxon>
        <taxon>Cnidaria</taxon>
        <taxon>Anthozoa</taxon>
        <taxon>Hexacorallia</taxon>
        <taxon>Actiniaria</taxon>
        <taxon>Aiptasiidae</taxon>
        <taxon>Exaiptasia</taxon>
    </lineage>
</organism>
<evidence type="ECO:0000256" key="8">
    <source>
        <dbReference type="ARBA" id="ARBA00023224"/>
    </source>
</evidence>
<dbReference type="PROSITE" id="PS50262">
    <property type="entry name" value="G_PROTEIN_RECEP_F1_2"/>
    <property type="match status" value="1"/>
</dbReference>
<dbReference type="EnsemblMetazoa" id="XM_028660572.1">
    <property type="protein sequence ID" value="XP_028516373.1"/>
    <property type="gene ID" value="LOC110244260"/>
</dbReference>
<dbReference type="Pfam" id="PF00001">
    <property type="entry name" value="7tm_1"/>
    <property type="match status" value="1"/>
</dbReference>
<dbReference type="PRINTS" id="PR00237">
    <property type="entry name" value="GPCRRHODOPSN"/>
</dbReference>
<name>A0A913YMV9_EXADI</name>
<dbReference type="GO" id="GO:0005886">
    <property type="term" value="C:plasma membrane"/>
    <property type="evidence" value="ECO:0007669"/>
    <property type="project" value="UniProtKB-SubCell"/>
</dbReference>
<keyword evidence="7" id="KW-0675">Receptor</keyword>
<dbReference type="PANTHER" id="PTHR24249:SF372">
    <property type="entry name" value="G-PROTEIN COUPLED RECEPTORS FAMILY 1 PROFILE DOMAIN-CONTAINING PROTEIN"/>
    <property type="match status" value="1"/>
</dbReference>
<evidence type="ECO:0000256" key="3">
    <source>
        <dbReference type="ARBA" id="ARBA00022692"/>
    </source>
</evidence>
<evidence type="ECO:0000256" key="9">
    <source>
        <dbReference type="SAM" id="Phobius"/>
    </source>
</evidence>
<dbReference type="Proteomes" id="UP000887567">
    <property type="component" value="Unplaced"/>
</dbReference>
<feature type="domain" description="G-protein coupled receptors family 1 profile" evidence="10">
    <location>
        <begin position="52"/>
        <end position="288"/>
    </location>
</feature>
<accession>A0A913YMV9</accession>
<feature type="transmembrane region" description="Helical" evidence="9">
    <location>
        <begin position="73"/>
        <end position="101"/>
    </location>
</feature>
<dbReference type="InterPro" id="IPR050569">
    <property type="entry name" value="TAAR"/>
</dbReference>
<feature type="transmembrane region" description="Helical" evidence="9">
    <location>
        <begin position="152"/>
        <end position="171"/>
    </location>
</feature>
<keyword evidence="6 9" id="KW-0472">Membrane</keyword>
<keyword evidence="3 9" id="KW-0812">Transmembrane</keyword>
<dbReference type="InterPro" id="IPR017452">
    <property type="entry name" value="GPCR_Rhodpsn_7TM"/>
</dbReference>
<comment type="subcellular location">
    <subcellularLocation>
        <location evidence="1">Cell membrane</location>
        <topology evidence="1">Multi-pass membrane protein</topology>
    </subcellularLocation>
</comment>
<feature type="transmembrane region" description="Helical" evidence="9">
    <location>
        <begin position="218"/>
        <end position="236"/>
    </location>
</feature>
<protein>
    <recommendedName>
        <fullName evidence="10">G-protein coupled receptors family 1 profile domain-containing protein</fullName>
    </recommendedName>
</protein>
<keyword evidence="2" id="KW-1003">Cell membrane</keyword>
<keyword evidence="12" id="KW-1185">Reference proteome</keyword>
<evidence type="ECO:0000256" key="2">
    <source>
        <dbReference type="ARBA" id="ARBA00022475"/>
    </source>
</evidence>
<evidence type="ECO:0000256" key="5">
    <source>
        <dbReference type="ARBA" id="ARBA00023040"/>
    </source>
</evidence>
<dbReference type="GO" id="GO:0004930">
    <property type="term" value="F:G protein-coupled receptor activity"/>
    <property type="evidence" value="ECO:0007669"/>
    <property type="project" value="UniProtKB-KW"/>
</dbReference>
<dbReference type="PANTHER" id="PTHR24249">
    <property type="entry name" value="HISTAMINE RECEPTOR-RELATED G-PROTEIN COUPLED RECEPTOR"/>
    <property type="match status" value="1"/>
</dbReference>
<evidence type="ECO:0000313" key="12">
    <source>
        <dbReference type="Proteomes" id="UP000887567"/>
    </source>
</evidence>
<evidence type="ECO:0000259" key="10">
    <source>
        <dbReference type="PROSITE" id="PS50262"/>
    </source>
</evidence>
<keyword evidence="8" id="KW-0807">Transducer</keyword>
<dbReference type="InterPro" id="IPR000276">
    <property type="entry name" value="GPCR_Rhodpsn"/>
</dbReference>